<dbReference type="AlphaFoldDB" id="A0A377GYX7"/>
<reference evidence="7 8" key="1">
    <citation type="submission" date="2018-06" db="EMBL/GenBank/DDBJ databases">
        <authorList>
            <consortium name="Pathogen Informatics"/>
            <person name="Doyle S."/>
        </authorList>
    </citation>
    <scope>NUCLEOTIDE SEQUENCE [LARGE SCALE GENOMIC DNA]</scope>
    <source>
        <strain evidence="7 8">NCTC10723</strain>
    </source>
</reference>
<evidence type="ECO:0000256" key="4">
    <source>
        <dbReference type="ARBA" id="ARBA00023239"/>
    </source>
</evidence>
<protein>
    <recommendedName>
        <fullName evidence="2">cysteine-S-conjugate beta-lyase</fullName>
        <ecNumber evidence="2">4.4.1.13</ecNumber>
    </recommendedName>
</protein>
<dbReference type="InterPro" id="IPR015422">
    <property type="entry name" value="PyrdxlP-dep_Trfase_small"/>
</dbReference>
<keyword evidence="3" id="KW-0663">Pyridoxal phosphate</keyword>
<feature type="domain" description="Aminotransferase class I/classII large" evidence="6">
    <location>
        <begin position="43"/>
        <end position="385"/>
    </location>
</feature>
<dbReference type="PANTHER" id="PTHR43525">
    <property type="entry name" value="PROTEIN MALY"/>
    <property type="match status" value="1"/>
</dbReference>
<dbReference type="NCBIfam" id="TIGR04350">
    <property type="entry name" value="C_S_lyase_PatB"/>
    <property type="match status" value="1"/>
</dbReference>
<evidence type="ECO:0000313" key="8">
    <source>
        <dbReference type="Proteomes" id="UP000255328"/>
    </source>
</evidence>
<evidence type="ECO:0000256" key="1">
    <source>
        <dbReference type="ARBA" id="ARBA00001933"/>
    </source>
</evidence>
<accession>A0A377GYX7</accession>
<dbReference type="SUPFAM" id="SSF53383">
    <property type="entry name" value="PLP-dependent transferases"/>
    <property type="match status" value="1"/>
</dbReference>
<name>A0A377GYX7_9FUSO</name>
<comment type="similarity">
    <text evidence="5">Belongs to the class-II pyridoxal-phosphate-dependent aminotransferase family. MalY/PatB cystathionine beta-lyase subfamily.</text>
</comment>
<dbReference type="EMBL" id="UGGU01000003">
    <property type="protein sequence ID" value="STO32126.1"/>
    <property type="molecule type" value="Genomic_DNA"/>
</dbReference>
<dbReference type="InterPro" id="IPR015421">
    <property type="entry name" value="PyrdxlP-dep_Trfase_major"/>
</dbReference>
<evidence type="ECO:0000256" key="3">
    <source>
        <dbReference type="ARBA" id="ARBA00022898"/>
    </source>
</evidence>
<dbReference type="EC" id="4.4.1.13" evidence="2"/>
<dbReference type="GO" id="GO:0047804">
    <property type="term" value="F:cysteine-S-conjugate beta-lyase activity"/>
    <property type="evidence" value="ECO:0007669"/>
    <property type="project" value="UniProtKB-EC"/>
</dbReference>
<gene>
    <name evidence="7" type="primary">patB_2</name>
    <name evidence="7" type="ORF">NCTC10723_01605</name>
</gene>
<dbReference type="Gene3D" id="3.40.640.10">
    <property type="entry name" value="Type I PLP-dependent aspartate aminotransferase-like (Major domain)"/>
    <property type="match status" value="1"/>
</dbReference>
<proteinExistence type="inferred from homology"/>
<dbReference type="Proteomes" id="UP000255328">
    <property type="component" value="Unassembled WGS sequence"/>
</dbReference>
<dbReference type="InterPro" id="IPR051798">
    <property type="entry name" value="Class-II_PLP-Dep_Aminotrans"/>
</dbReference>
<dbReference type="PANTHER" id="PTHR43525:SF1">
    <property type="entry name" value="PROTEIN MALY"/>
    <property type="match status" value="1"/>
</dbReference>
<comment type="cofactor">
    <cofactor evidence="1">
        <name>pyridoxal 5'-phosphate</name>
        <dbReference type="ChEBI" id="CHEBI:597326"/>
    </cofactor>
</comment>
<organism evidence="7 8">
    <name type="scientific">Fusobacterium necrogenes</name>
    <dbReference type="NCBI Taxonomy" id="858"/>
    <lineage>
        <taxon>Bacteria</taxon>
        <taxon>Fusobacteriati</taxon>
        <taxon>Fusobacteriota</taxon>
        <taxon>Fusobacteriia</taxon>
        <taxon>Fusobacteriales</taxon>
        <taxon>Fusobacteriaceae</taxon>
        <taxon>Fusobacterium</taxon>
    </lineage>
</organism>
<dbReference type="InterPro" id="IPR015424">
    <property type="entry name" value="PyrdxlP-dep_Trfase"/>
</dbReference>
<dbReference type="InterPro" id="IPR004839">
    <property type="entry name" value="Aminotransferase_I/II_large"/>
</dbReference>
<dbReference type="RefSeq" id="WP_115271033.1">
    <property type="nucleotide sequence ID" value="NZ_CASFEE010000033.1"/>
</dbReference>
<keyword evidence="8" id="KW-1185">Reference proteome</keyword>
<sequence>MKYNFNEQIDRKNNHSAKWEEMGKNFVSNDLWPMWIADMDLKTAPEITCAMKEKVEQEIFGYVYRPDSYYESAVEWLDRRFGYKISANTLINSPGVVPTLSLLIRQMTKPKEKILIQTPVYYPFAATIRANERVVVENKLVSDEDGYYTIDFEDFEKKVSSKEIKLFILCSPHNPIGRVWKEEELRKMAELCLRYNVRIISDEIWRDIVMPGFRHIPIASLSKEIEDITITCFSPTKTFNIAGLQASFVTFPRNEDWKKFDTELGILDIKRNNPFSLVAFETGYRKCSTWVDELILHLSGNMDYVLEFVREKLPEIKVRKPEGTYLMWLDFSSLGMNKQELSRFMQEKAKIALDDGYWFGESGEGFERMNVACPRYMLEEGMKRIEKAVIEWRKVK</sequence>
<dbReference type="Pfam" id="PF00155">
    <property type="entry name" value="Aminotran_1_2"/>
    <property type="match status" value="1"/>
</dbReference>
<dbReference type="CDD" id="cd00609">
    <property type="entry name" value="AAT_like"/>
    <property type="match status" value="1"/>
</dbReference>
<evidence type="ECO:0000259" key="6">
    <source>
        <dbReference type="Pfam" id="PF00155"/>
    </source>
</evidence>
<evidence type="ECO:0000313" key="7">
    <source>
        <dbReference type="EMBL" id="STO32126.1"/>
    </source>
</evidence>
<dbReference type="GO" id="GO:0030170">
    <property type="term" value="F:pyridoxal phosphate binding"/>
    <property type="evidence" value="ECO:0007669"/>
    <property type="project" value="InterPro"/>
</dbReference>
<dbReference type="OrthoDB" id="9802872at2"/>
<keyword evidence="4 7" id="KW-0456">Lyase</keyword>
<evidence type="ECO:0000256" key="5">
    <source>
        <dbReference type="ARBA" id="ARBA00037974"/>
    </source>
</evidence>
<dbReference type="Gene3D" id="3.90.1150.10">
    <property type="entry name" value="Aspartate Aminotransferase, domain 1"/>
    <property type="match status" value="1"/>
</dbReference>
<dbReference type="InterPro" id="IPR027619">
    <property type="entry name" value="C-S_lyase_PatB-like"/>
</dbReference>
<evidence type="ECO:0000256" key="2">
    <source>
        <dbReference type="ARBA" id="ARBA00012224"/>
    </source>
</evidence>